<keyword evidence="3" id="KW-1185">Reference proteome</keyword>
<accession>A0ABP7ERX8</accession>
<reference evidence="3" key="1">
    <citation type="journal article" date="2019" name="Int. J. Syst. Evol. Microbiol.">
        <title>The Global Catalogue of Microorganisms (GCM) 10K type strain sequencing project: providing services to taxonomists for standard genome sequencing and annotation.</title>
        <authorList>
            <consortium name="The Broad Institute Genomics Platform"/>
            <consortium name="The Broad Institute Genome Sequencing Center for Infectious Disease"/>
            <person name="Wu L."/>
            <person name="Ma J."/>
        </authorList>
    </citation>
    <scope>NUCLEOTIDE SEQUENCE [LARGE SCALE GENOMIC DNA]</scope>
    <source>
        <strain evidence="3">JCM 17498</strain>
    </source>
</reference>
<feature type="transmembrane region" description="Helical" evidence="1">
    <location>
        <begin position="176"/>
        <end position="197"/>
    </location>
</feature>
<evidence type="ECO:0000313" key="3">
    <source>
        <dbReference type="Proteomes" id="UP001500523"/>
    </source>
</evidence>
<keyword evidence="1" id="KW-0472">Membrane</keyword>
<name>A0ABP7ERX8_9SPHN</name>
<keyword evidence="1" id="KW-0812">Transmembrane</keyword>
<dbReference type="RefSeq" id="WP_344694563.1">
    <property type="nucleotide sequence ID" value="NZ_BAABBF010000011.1"/>
</dbReference>
<gene>
    <name evidence="2" type="ORF">GCM10022268_33780</name>
</gene>
<organism evidence="2 3">
    <name type="scientific">Sphingomonas cynarae</name>
    <dbReference type="NCBI Taxonomy" id="930197"/>
    <lineage>
        <taxon>Bacteria</taxon>
        <taxon>Pseudomonadati</taxon>
        <taxon>Pseudomonadota</taxon>
        <taxon>Alphaproteobacteria</taxon>
        <taxon>Sphingomonadales</taxon>
        <taxon>Sphingomonadaceae</taxon>
        <taxon>Sphingomonas</taxon>
    </lineage>
</organism>
<comment type="caution">
    <text evidence="2">The sequence shown here is derived from an EMBL/GenBank/DDBJ whole genome shotgun (WGS) entry which is preliminary data.</text>
</comment>
<keyword evidence="1" id="KW-1133">Transmembrane helix</keyword>
<evidence type="ECO:0000256" key="1">
    <source>
        <dbReference type="SAM" id="Phobius"/>
    </source>
</evidence>
<evidence type="ECO:0000313" key="2">
    <source>
        <dbReference type="EMBL" id="GAA3722841.1"/>
    </source>
</evidence>
<dbReference type="Proteomes" id="UP001500523">
    <property type="component" value="Unassembled WGS sequence"/>
</dbReference>
<protein>
    <submittedName>
        <fullName evidence="2">Uncharacterized protein</fullName>
    </submittedName>
</protein>
<proteinExistence type="predicted"/>
<dbReference type="EMBL" id="BAABBF010000011">
    <property type="protein sequence ID" value="GAA3722841.1"/>
    <property type="molecule type" value="Genomic_DNA"/>
</dbReference>
<sequence length="277" mass="30502">MSEPVRRRIDVSAETHAWLDAEARRRGLLVRDLVERIVQEQAGREGSGQGANGHVDKVVQGAATGSLMTQLKELFKRFDSLVVRLADELPTSISKGFEGIKDTITKTGGTGHLRTMLTEHDTAHTARLDAMETVWETAGTEQAAAFKNLEDVLVKKIEALKSEVETLRAWHKKRRWAAAAGAGGMLLLLVALGMLLADTSPTRWLSIRLTGNTRAMDAAFTLAGDGRATGVLMAETRALLDNPNFRSDYSRCVIHAREVTKHFPCRLWVPPLEQITP</sequence>